<evidence type="ECO:0000313" key="1">
    <source>
        <dbReference type="EMBL" id="QIK74936.1"/>
    </source>
</evidence>
<evidence type="ECO:0000313" key="2">
    <source>
        <dbReference type="Proteomes" id="UP000502035"/>
    </source>
</evidence>
<dbReference type="EMBL" id="CP049866">
    <property type="protein sequence ID" value="QIK74936.1"/>
    <property type="molecule type" value="Genomic_DNA"/>
</dbReference>
<dbReference type="Proteomes" id="UP000502035">
    <property type="component" value="Chromosome"/>
</dbReference>
<dbReference type="Pfam" id="PF10604">
    <property type="entry name" value="Polyketide_cyc2"/>
    <property type="match status" value="1"/>
</dbReference>
<name>A0A6G7YE29_9ACTN</name>
<keyword evidence="2" id="KW-1185">Reference proteome</keyword>
<dbReference type="InterPro" id="IPR023393">
    <property type="entry name" value="START-like_dom_sf"/>
</dbReference>
<reference evidence="1 2" key="1">
    <citation type="submission" date="2020-03" db="EMBL/GenBank/DDBJ databases">
        <title>Nocardioides sp. nov., isolated from fish.</title>
        <authorList>
            <person name="Hyun D.-W."/>
            <person name="Bae J.-W."/>
        </authorList>
    </citation>
    <scope>NUCLEOTIDE SEQUENCE [LARGE SCALE GENOMIC DNA]</scope>
    <source>
        <strain evidence="1 2">HDW12A</strain>
    </source>
</reference>
<proteinExistence type="predicted"/>
<protein>
    <submittedName>
        <fullName evidence="1">SRPBCC family protein</fullName>
    </submittedName>
</protein>
<sequence>MTDTVAPVLEESITIQAPPDRVWSLVSDLGRMSRWSPQVVKTFVRGRPIGLGTTMVNINRRGVLVWPTRTRVVRFEPREEVAFRVKDNFTIWSFRLTHDGAGGTLLTQRREAPDGISDISHKLTDRLLGGVAAFQVELGDGMRQTLARIKAEAEG</sequence>
<dbReference type="KEGG" id="npi:G7071_05320"/>
<dbReference type="InterPro" id="IPR019587">
    <property type="entry name" value="Polyketide_cyclase/dehydratase"/>
</dbReference>
<dbReference type="CDD" id="cd07812">
    <property type="entry name" value="SRPBCC"/>
    <property type="match status" value="1"/>
</dbReference>
<dbReference type="RefSeq" id="WP_166315824.1">
    <property type="nucleotide sequence ID" value="NZ_CP049866.1"/>
</dbReference>
<organism evidence="1 2">
    <name type="scientific">Nocardioides piscis</name>
    <dbReference type="NCBI Taxonomy" id="2714938"/>
    <lineage>
        <taxon>Bacteria</taxon>
        <taxon>Bacillati</taxon>
        <taxon>Actinomycetota</taxon>
        <taxon>Actinomycetes</taxon>
        <taxon>Propionibacteriales</taxon>
        <taxon>Nocardioidaceae</taxon>
        <taxon>Nocardioides</taxon>
    </lineage>
</organism>
<gene>
    <name evidence="1" type="ORF">G7071_05320</name>
</gene>
<accession>A0A6G7YE29</accession>
<dbReference type="Gene3D" id="3.30.530.20">
    <property type="match status" value="1"/>
</dbReference>
<dbReference type="AlphaFoldDB" id="A0A6G7YE29"/>
<dbReference type="SUPFAM" id="SSF55961">
    <property type="entry name" value="Bet v1-like"/>
    <property type="match status" value="1"/>
</dbReference>